<organism evidence="1 2">
    <name type="scientific">Clunio marinus</name>
    <dbReference type="NCBI Taxonomy" id="568069"/>
    <lineage>
        <taxon>Eukaryota</taxon>
        <taxon>Metazoa</taxon>
        <taxon>Ecdysozoa</taxon>
        <taxon>Arthropoda</taxon>
        <taxon>Hexapoda</taxon>
        <taxon>Insecta</taxon>
        <taxon>Pterygota</taxon>
        <taxon>Neoptera</taxon>
        <taxon>Endopterygota</taxon>
        <taxon>Diptera</taxon>
        <taxon>Nematocera</taxon>
        <taxon>Chironomoidea</taxon>
        <taxon>Chironomidae</taxon>
        <taxon>Clunio</taxon>
    </lineage>
</organism>
<dbReference type="OrthoDB" id="6339480at2759"/>
<evidence type="ECO:0000313" key="2">
    <source>
        <dbReference type="Proteomes" id="UP000183832"/>
    </source>
</evidence>
<proteinExistence type="predicted"/>
<evidence type="ECO:0000313" key="1">
    <source>
        <dbReference type="EMBL" id="CRK91494.1"/>
    </source>
</evidence>
<reference evidence="1 2" key="1">
    <citation type="submission" date="2015-04" db="EMBL/GenBank/DDBJ databases">
        <authorList>
            <person name="Syromyatnikov M.Y."/>
            <person name="Popov V.N."/>
        </authorList>
    </citation>
    <scope>NUCLEOTIDE SEQUENCE [LARGE SCALE GENOMIC DNA]</scope>
</reference>
<gene>
    <name evidence="1" type="ORF">CLUMA_CG005161</name>
</gene>
<protein>
    <submittedName>
        <fullName evidence="1">CLUMA_CG005161, isoform A</fullName>
    </submittedName>
</protein>
<name>A0A1J1HY81_9DIPT</name>
<accession>A0A1J1HY81</accession>
<sequence>MIVPTQLNLHDKTHIEIFEFLLWASALKLSLPPHLHVIPDLLSVQFLAYQVTKNFKKFQSVSSVF</sequence>
<dbReference type="EMBL" id="CVRI01000021">
    <property type="protein sequence ID" value="CRK91494.1"/>
    <property type="molecule type" value="Genomic_DNA"/>
</dbReference>
<dbReference type="Proteomes" id="UP000183832">
    <property type="component" value="Unassembled WGS sequence"/>
</dbReference>
<keyword evidence="2" id="KW-1185">Reference proteome</keyword>
<dbReference type="AlphaFoldDB" id="A0A1J1HY81"/>